<dbReference type="GO" id="GO:0005507">
    <property type="term" value="F:copper ion binding"/>
    <property type="evidence" value="ECO:0007669"/>
    <property type="project" value="InterPro"/>
</dbReference>
<comment type="cofactor">
    <cofactor evidence="2">
        <name>Mn(2+)</name>
        <dbReference type="ChEBI" id="CHEBI:29035"/>
    </cofactor>
</comment>
<comment type="caution">
    <text evidence="18">The sequence shown here is derived from an EMBL/GenBank/DDBJ whole genome shotgun (WGS) entry which is preliminary data.</text>
</comment>
<feature type="active site" description="Proton acceptor" evidence="12">
    <location>
        <position position="367"/>
    </location>
</feature>
<evidence type="ECO:0000256" key="2">
    <source>
        <dbReference type="ARBA" id="ARBA00001936"/>
    </source>
</evidence>
<feature type="domain" description="Copper amine oxidase catalytic" evidence="16">
    <location>
        <begin position="290"/>
        <end position="685"/>
    </location>
</feature>
<dbReference type="GO" id="GO:0008131">
    <property type="term" value="F:primary methylamine oxidase activity"/>
    <property type="evidence" value="ECO:0007669"/>
    <property type="project" value="UniProtKB-EC"/>
</dbReference>
<evidence type="ECO:0000259" key="17">
    <source>
        <dbReference type="Pfam" id="PF02728"/>
    </source>
</evidence>
<dbReference type="SUPFAM" id="SSF54416">
    <property type="entry name" value="Amine oxidase N-terminal region"/>
    <property type="match status" value="2"/>
</dbReference>
<evidence type="ECO:0000256" key="8">
    <source>
        <dbReference type="ARBA" id="ARBA00023002"/>
    </source>
</evidence>
<keyword evidence="6 14" id="KW-0479">Metal-binding</keyword>
<dbReference type="PANTHER" id="PTHR10638">
    <property type="entry name" value="COPPER AMINE OXIDASE"/>
    <property type="match status" value="1"/>
</dbReference>
<evidence type="ECO:0000256" key="15">
    <source>
        <dbReference type="SAM" id="MobiDB-lite"/>
    </source>
</evidence>
<comment type="cofactor">
    <cofactor evidence="1">
        <name>Cu cation</name>
        <dbReference type="ChEBI" id="CHEBI:23378"/>
    </cofactor>
</comment>
<dbReference type="InterPro" id="IPR015798">
    <property type="entry name" value="Cu_amine_oxidase_C"/>
</dbReference>
<dbReference type="Gene3D" id="3.10.450.40">
    <property type="match status" value="2"/>
</dbReference>
<dbReference type="SUPFAM" id="SSF49998">
    <property type="entry name" value="Amine oxidase catalytic domain"/>
    <property type="match status" value="1"/>
</dbReference>
<evidence type="ECO:0000256" key="4">
    <source>
        <dbReference type="ARBA" id="ARBA00007983"/>
    </source>
</evidence>
<feature type="modified residue" description="2',4',5'-topaquinone" evidence="13">
    <location>
        <position position="452"/>
    </location>
</feature>
<dbReference type="InterPro" id="IPR049947">
    <property type="entry name" value="Cu_Am_Ox_Cu-bd"/>
</dbReference>
<feature type="domain" description="Copper amine oxidase N3-terminal" evidence="17">
    <location>
        <begin position="133"/>
        <end position="226"/>
    </location>
</feature>
<evidence type="ECO:0000256" key="5">
    <source>
        <dbReference type="ARBA" id="ARBA00011738"/>
    </source>
</evidence>
<evidence type="ECO:0000256" key="10">
    <source>
        <dbReference type="ARBA" id="ARBA00023211"/>
    </source>
</evidence>
<comment type="similarity">
    <text evidence="4 14">Belongs to the copper/topaquinone oxidase family.</text>
</comment>
<evidence type="ECO:0000313" key="18">
    <source>
        <dbReference type="EMBL" id="KAG1793431.1"/>
    </source>
</evidence>
<dbReference type="PROSITE" id="PS01165">
    <property type="entry name" value="COPPER_AMINE_OXID_2"/>
    <property type="match status" value="1"/>
</dbReference>
<dbReference type="PANTHER" id="PTHR10638:SF86">
    <property type="entry name" value="COPPER AMINE OXIDASE 1-RELATED"/>
    <property type="match status" value="1"/>
</dbReference>
<sequence length="685" mass="76414">MAPSASPATATTVYTPVTTKSTKFKHPLDPLTPDEINAVSLAIRLYTTANTPIKAVRFITCTLVPPPKRAVLAALAIPLTPGAQPEAPTPIVRKAESDFLDVVNGGTYNAILSLEDGTWNVDTCGLVAEGAEPQISPEELAFCEHVVRRDPTVQALAREVGVEPDQIYADGWAIGYDDRFPKHTRLQQAFVFARYSEHENLYAHPLDFVVVIDSLAEKVIQIDFPPTYKKAKDGSVELGVSSTEPCPLSEDSFTESKRERIPPPVRSFDFLPDLLQADPTHKPRDDIKPLHVLQPEGVSFKMDGNVLEWQKWKMHIGFSHREGIALSTITYNDDGEIRPVMYRLSLAEMVVPYGAPEFPHPRKFAFDSGEYGMGTMANELSLGCDCLGQIHYLPGAYVTHSGTPFIIKNAICIHEEDAGVLWKHTDYRPGGRHQTVRSRRLVVSMVCTLANYEYIWNYHFYQDGNIEIEIRLTGILQVYVAAQDEPNPYGTTIAPSINAHNHQHLFSVRVDPMIDGLYNSVVESDIVPLSAPTGSKENFAGNGFVVKDKVLKSQVQDGARDFDWARERRWRITNQARTHESSGKDASYAIMMKGGVLPLMAHTDSWVARRASFAHKTLWVVRDQEGVDGSRMWPSGKYVPQTREEPEDSVGRWVKDGNGSIENEDIVLYLTVGTTHIPRPEDWPV</sequence>
<keyword evidence="8 14" id="KW-0560">Oxidoreductase</keyword>
<evidence type="ECO:0000256" key="9">
    <source>
        <dbReference type="ARBA" id="ARBA00023008"/>
    </source>
</evidence>
<evidence type="ECO:0000313" key="19">
    <source>
        <dbReference type="Proteomes" id="UP000719766"/>
    </source>
</evidence>
<dbReference type="Proteomes" id="UP000719766">
    <property type="component" value="Unassembled WGS sequence"/>
</dbReference>
<dbReference type="Pfam" id="PF02728">
    <property type="entry name" value="Cu_amine_oxidN3"/>
    <property type="match status" value="1"/>
</dbReference>
<evidence type="ECO:0000256" key="11">
    <source>
        <dbReference type="ARBA" id="ARBA00048032"/>
    </source>
</evidence>
<evidence type="ECO:0000256" key="12">
    <source>
        <dbReference type="PIRSR" id="PIRSR600269-50"/>
    </source>
</evidence>
<evidence type="ECO:0000256" key="13">
    <source>
        <dbReference type="PIRSR" id="PIRSR600269-51"/>
    </source>
</evidence>
<dbReference type="GeneID" id="64596792"/>
<proteinExistence type="inferred from homology"/>
<comment type="subunit">
    <text evidence="5">Homodimer.</text>
</comment>
<evidence type="ECO:0000256" key="7">
    <source>
        <dbReference type="ARBA" id="ARBA00022772"/>
    </source>
</evidence>
<accession>A0A9P7APE4</accession>
<evidence type="ECO:0000259" key="16">
    <source>
        <dbReference type="Pfam" id="PF01179"/>
    </source>
</evidence>
<dbReference type="AlphaFoldDB" id="A0A9P7APE4"/>
<keyword evidence="10" id="KW-0464">Manganese</keyword>
<comment type="cofactor">
    <cofactor evidence="3">
        <name>Zn(2+)</name>
        <dbReference type="ChEBI" id="CHEBI:29105"/>
    </cofactor>
</comment>
<comment type="cofactor">
    <cofactor evidence="14">
        <name>Cu cation</name>
        <dbReference type="ChEBI" id="CHEBI:23378"/>
    </cofactor>
    <text evidence="14">Contains 1 topaquinone per subunit.</text>
</comment>
<evidence type="ECO:0000256" key="14">
    <source>
        <dbReference type="RuleBase" id="RU000672"/>
    </source>
</evidence>
<dbReference type="OrthoDB" id="5379943at2759"/>
<comment type="catalytic activity">
    <reaction evidence="11">
        <text>a primary methyl amine + O2 + H2O = an aldehyde + H2O2 + NH4(+)</text>
        <dbReference type="Rhea" id="RHEA:16153"/>
        <dbReference type="ChEBI" id="CHEBI:15377"/>
        <dbReference type="ChEBI" id="CHEBI:15379"/>
        <dbReference type="ChEBI" id="CHEBI:16240"/>
        <dbReference type="ChEBI" id="CHEBI:17478"/>
        <dbReference type="ChEBI" id="CHEBI:28938"/>
        <dbReference type="ChEBI" id="CHEBI:228804"/>
        <dbReference type="EC" id="1.4.3.21"/>
    </reaction>
</comment>
<keyword evidence="9 14" id="KW-0186">Copper</keyword>
<dbReference type="Pfam" id="PF01179">
    <property type="entry name" value="Cu_amine_oxid"/>
    <property type="match status" value="1"/>
</dbReference>
<keyword evidence="7 12" id="KW-0801">TPQ</keyword>
<dbReference type="PROSITE" id="PS01164">
    <property type="entry name" value="COPPER_AMINE_OXID_1"/>
    <property type="match status" value="1"/>
</dbReference>
<evidence type="ECO:0000256" key="1">
    <source>
        <dbReference type="ARBA" id="ARBA00001935"/>
    </source>
</evidence>
<feature type="region of interest" description="Disordered" evidence="15">
    <location>
        <begin position="239"/>
        <end position="260"/>
    </location>
</feature>
<evidence type="ECO:0000256" key="6">
    <source>
        <dbReference type="ARBA" id="ARBA00022723"/>
    </source>
</evidence>
<evidence type="ECO:0000256" key="3">
    <source>
        <dbReference type="ARBA" id="ARBA00001947"/>
    </source>
</evidence>
<dbReference type="InterPro" id="IPR000269">
    <property type="entry name" value="Cu_amine_oxidase"/>
</dbReference>
<reference evidence="18" key="1">
    <citation type="journal article" date="2020" name="New Phytol.">
        <title>Comparative genomics reveals dynamic genome evolution in host specialist ectomycorrhizal fungi.</title>
        <authorList>
            <person name="Lofgren L.A."/>
            <person name="Nguyen N.H."/>
            <person name="Vilgalys R."/>
            <person name="Ruytinx J."/>
            <person name="Liao H.L."/>
            <person name="Branco S."/>
            <person name="Kuo A."/>
            <person name="LaButti K."/>
            <person name="Lipzen A."/>
            <person name="Andreopoulos W."/>
            <person name="Pangilinan J."/>
            <person name="Riley R."/>
            <person name="Hundley H."/>
            <person name="Na H."/>
            <person name="Barry K."/>
            <person name="Grigoriev I.V."/>
            <person name="Stajich J.E."/>
            <person name="Kennedy P.G."/>
        </authorList>
    </citation>
    <scope>NUCLEOTIDE SEQUENCE</scope>
    <source>
        <strain evidence="18">S12</strain>
    </source>
</reference>
<dbReference type="InterPro" id="IPR016182">
    <property type="entry name" value="Cu_amine_oxidase_N-reg"/>
</dbReference>
<keyword evidence="19" id="KW-1185">Reference proteome</keyword>
<dbReference type="EC" id="1.4.3.-" evidence="14"/>
<dbReference type="InterPro" id="IPR015802">
    <property type="entry name" value="Cu_amine_oxidase_N3"/>
</dbReference>
<dbReference type="RefSeq" id="XP_041159856.1">
    <property type="nucleotide sequence ID" value="XM_041303028.1"/>
</dbReference>
<dbReference type="EMBL" id="JABBWE010000030">
    <property type="protein sequence ID" value="KAG1793431.1"/>
    <property type="molecule type" value="Genomic_DNA"/>
</dbReference>
<protein>
    <recommendedName>
        <fullName evidence="14">Amine oxidase</fullName>
        <ecNumber evidence="14">1.4.3.-</ecNumber>
    </recommendedName>
</protein>
<dbReference type="InterPro" id="IPR036460">
    <property type="entry name" value="Cu_amine_oxidase_C_sf"/>
</dbReference>
<comment type="PTM">
    <text evidence="13 14">Topaquinone (TPQ) is generated by copper-dependent autoxidation of a specific tyrosyl residue.</text>
</comment>
<dbReference type="InterPro" id="IPR049948">
    <property type="entry name" value="Cu_Am_ox_TPQ-bd"/>
</dbReference>
<dbReference type="Gene3D" id="2.70.98.20">
    <property type="entry name" value="Copper amine oxidase, catalytic domain"/>
    <property type="match status" value="1"/>
</dbReference>
<dbReference type="GO" id="GO:0048038">
    <property type="term" value="F:quinone binding"/>
    <property type="evidence" value="ECO:0007669"/>
    <property type="project" value="InterPro"/>
</dbReference>
<name>A0A9P7APE4_9AGAM</name>
<organism evidence="18 19">
    <name type="scientific">Suillus plorans</name>
    <dbReference type="NCBI Taxonomy" id="116603"/>
    <lineage>
        <taxon>Eukaryota</taxon>
        <taxon>Fungi</taxon>
        <taxon>Dikarya</taxon>
        <taxon>Basidiomycota</taxon>
        <taxon>Agaricomycotina</taxon>
        <taxon>Agaricomycetes</taxon>
        <taxon>Agaricomycetidae</taxon>
        <taxon>Boletales</taxon>
        <taxon>Suillineae</taxon>
        <taxon>Suillaceae</taxon>
        <taxon>Suillus</taxon>
    </lineage>
</organism>
<gene>
    <name evidence="18" type="ORF">HD556DRAFT_1374094</name>
</gene>
<dbReference type="GO" id="GO:0009308">
    <property type="term" value="P:amine metabolic process"/>
    <property type="evidence" value="ECO:0007669"/>
    <property type="project" value="UniProtKB-UniRule"/>
</dbReference>
<feature type="active site" description="Schiff-base intermediate with substrate; via topaquinone" evidence="12">
    <location>
        <position position="452"/>
    </location>
</feature>